<evidence type="ECO:0000256" key="3">
    <source>
        <dbReference type="ARBA" id="ARBA00023002"/>
    </source>
</evidence>
<evidence type="ECO:0000256" key="4">
    <source>
        <dbReference type="ARBA" id="ARBA00030643"/>
    </source>
</evidence>
<dbReference type="InParanoid" id="A0A136JGJ9"/>
<keyword evidence="10" id="KW-1185">Reference proteome</keyword>
<dbReference type="InterPro" id="IPR002569">
    <property type="entry name" value="Met_Sox_Rdtase_MsrA_dom"/>
</dbReference>
<evidence type="ECO:0000256" key="5">
    <source>
        <dbReference type="ARBA" id="ARBA00047806"/>
    </source>
</evidence>
<dbReference type="AlphaFoldDB" id="A0A136JGJ9"/>
<sequence>MAFSHLAMPAFMARVFRPLAAATTNVATSGSAGVSTKTPSLPEGAELATVAAGCFWGVEHIYRKHFKDVKAGGGLYDARVGYTGGSTSNPTYRDVCSGTTGHAEALQITFDPAKISYRELIEFLYRTHDPTTANRQGNDRGTQYRSAIYYHSPQQEAIAREVTKQIQEAGWFGHGVPITTEIQPATQWYDAEEGHQLYLDRNPMGYQCENHFVRKFADLPASQL</sequence>
<evidence type="ECO:0000256" key="1">
    <source>
        <dbReference type="ARBA" id="ARBA00005591"/>
    </source>
</evidence>
<accession>A0A136JGJ9</accession>
<dbReference type="GO" id="GO:0034599">
    <property type="term" value="P:cellular response to oxidative stress"/>
    <property type="evidence" value="ECO:0007669"/>
    <property type="project" value="UniProtKB-ARBA"/>
</dbReference>
<comment type="similarity">
    <text evidence="1">Belongs to the MsrA Met sulfoxide reductase family.</text>
</comment>
<dbReference type="FunCoup" id="A0A136JGJ9">
    <property type="interactions" value="543"/>
</dbReference>
<proteinExistence type="inferred from homology"/>
<dbReference type="EC" id="1.8.4.11" evidence="2"/>
<dbReference type="InterPro" id="IPR036509">
    <property type="entry name" value="Met_Sox_Rdtase_MsrA_sf"/>
</dbReference>
<comment type="catalytic activity">
    <reaction evidence="5">
        <text>L-methionyl-[protein] + [thioredoxin]-disulfide + H2O = L-methionyl-(S)-S-oxide-[protein] + [thioredoxin]-dithiol</text>
        <dbReference type="Rhea" id="RHEA:14217"/>
        <dbReference type="Rhea" id="RHEA-COMP:10698"/>
        <dbReference type="Rhea" id="RHEA-COMP:10700"/>
        <dbReference type="Rhea" id="RHEA-COMP:12313"/>
        <dbReference type="Rhea" id="RHEA-COMP:12315"/>
        <dbReference type="ChEBI" id="CHEBI:15377"/>
        <dbReference type="ChEBI" id="CHEBI:16044"/>
        <dbReference type="ChEBI" id="CHEBI:29950"/>
        <dbReference type="ChEBI" id="CHEBI:44120"/>
        <dbReference type="ChEBI" id="CHEBI:50058"/>
        <dbReference type="EC" id="1.8.4.11"/>
    </reaction>
</comment>
<dbReference type="NCBIfam" id="TIGR00401">
    <property type="entry name" value="msrA"/>
    <property type="match status" value="1"/>
</dbReference>
<evidence type="ECO:0000256" key="7">
    <source>
        <dbReference type="SAM" id="SignalP"/>
    </source>
</evidence>
<evidence type="ECO:0000256" key="6">
    <source>
        <dbReference type="ARBA" id="ARBA00048782"/>
    </source>
</evidence>
<name>A0A136JGJ9_9PEZI</name>
<dbReference type="STRING" id="196109.A0A136JGJ9"/>
<dbReference type="PANTHER" id="PTHR43774:SF1">
    <property type="entry name" value="PEPTIDE METHIONINE SULFOXIDE REDUCTASE MSRA 2"/>
    <property type="match status" value="1"/>
</dbReference>
<dbReference type="Pfam" id="PF01625">
    <property type="entry name" value="PMSR"/>
    <property type="match status" value="1"/>
</dbReference>
<feature type="domain" description="Peptide methionine sulphoxide reductase MsrA" evidence="8">
    <location>
        <begin position="48"/>
        <end position="208"/>
    </location>
</feature>
<keyword evidence="3" id="KW-0560">Oxidoreductase</keyword>
<feature type="signal peptide" evidence="7">
    <location>
        <begin position="1"/>
        <end position="22"/>
    </location>
</feature>
<dbReference type="EMBL" id="KQ964246">
    <property type="protein sequence ID" value="KXJ96264.1"/>
    <property type="molecule type" value="Genomic_DNA"/>
</dbReference>
<reference evidence="10" key="1">
    <citation type="submission" date="2016-02" db="EMBL/GenBank/DDBJ databases">
        <title>Draft genome sequence of Microdochium bolleyi, a fungal endophyte of beachgrass.</title>
        <authorList>
            <consortium name="DOE Joint Genome Institute"/>
            <person name="David A.S."/>
            <person name="May G."/>
            <person name="Haridas S."/>
            <person name="Lim J."/>
            <person name="Wang M."/>
            <person name="Labutti K."/>
            <person name="Lipzen A."/>
            <person name="Barry K."/>
            <person name="Grigoriev I.V."/>
        </authorList>
    </citation>
    <scope>NUCLEOTIDE SEQUENCE [LARGE SCALE GENOMIC DNA]</scope>
    <source>
        <strain evidence="10">J235TASD1</strain>
    </source>
</reference>
<dbReference type="Proteomes" id="UP000070501">
    <property type="component" value="Unassembled WGS sequence"/>
</dbReference>
<dbReference type="Gene3D" id="3.30.1060.10">
    <property type="entry name" value="Peptide methionine sulphoxide reductase MsrA"/>
    <property type="match status" value="1"/>
</dbReference>
<organism evidence="9 10">
    <name type="scientific">Microdochium bolleyi</name>
    <dbReference type="NCBI Taxonomy" id="196109"/>
    <lineage>
        <taxon>Eukaryota</taxon>
        <taxon>Fungi</taxon>
        <taxon>Dikarya</taxon>
        <taxon>Ascomycota</taxon>
        <taxon>Pezizomycotina</taxon>
        <taxon>Sordariomycetes</taxon>
        <taxon>Xylariomycetidae</taxon>
        <taxon>Xylariales</taxon>
        <taxon>Microdochiaceae</taxon>
        <taxon>Microdochium</taxon>
    </lineage>
</organism>
<protein>
    <recommendedName>
        <fullName evidence="2">peptide-methionine (S)-S-oxide reductase</fullName>
        <ecNumber evidence="2">1.8.4.11</ecNumber>
    </recommendedName>
    <alternativeName>
        <fullName evidence="4">Peptide-methionine (S)-S-oxide reductase</fullName>
    </alternativeName>
</protein>
<dbReference type="GO" id="GO:0008113">
    <property type="term" value="F:peptide-methionine (S)-S-oxide reductase activity"/>
    <property type="evidence" value="ECO:0007669"/>
    <property type="project" value="UniProtKB-EC"/>
</dbReference>
<dbReference type="SUPFAM" id="SSF55068">
    <property type="entry name" value="Peptide methionine sulfoxide reductase"/>
    <property type="match status" value="1"/>
</dbReference>
<dbReference type="FunFam" id="3.30.1060.10:FF:000006">
    <property type="entry name" value="Peptide methionine sulfoxide reductase"/>
    <property type="match status" value="1"/>
</dbReference>
<evidence type="ECO:0000256" key="2">
    <source>
        <dbReference type="ARBA" id="ARBA00012502"/>
    </source>
</evidence>
<dbReference type="PANTHER" id="PTHR43774">
    <property type="entry name" value="PEPTIDE METHIONINE SULFOXIDE REDUCTASE"/>
    <property type="match status" value="1"/>
</dbReference>
<keyword evidence="7" id="KW-0732">Signal</keyword>
<feature type="chain" id="PRO_5007293778" description="peptide-methionine (S)-S-oxide reductase" evidence="7">
    <location>
        <begin position="23"/>
        <end position="224"/>
    </location>
</feature>
<dbReference type="OrthoDB" id="77405at2759"/>
<dbReference type="HAMAP" id="MF_01401">
    <property type="entry name" value="MsrA"/>
    <property type="match status" value="1"/>
</dbReference>
<gene>
    <name evidence="9" type="ORF">Micbo1qcDRAFT_158482</name>
</gene>
<evidence type="ECO:0000313" key="10">
    <source>
        <dbReference type="Proteomes" id="UP000070501"/>
    </source>
</evidence>
<evidence type="ECO:0000313" key="9">
    <source>
        <dbReference type="EMBL" id="KXJ96264.1"/>
    </source>
</evidence>
<comment type="catalytic activity">
    <reaction evidence="6">
        <text>[thioredoxin]-disulfide + L-methionine + H2O = L-methionine (S)-S-oxide + [thioredoxin]-dithiol</text>
        <dbReference type="Rhea" id="RHEA:19993"/>
        <dbReference type="Rhea" id="RHEA-COMP:10698"/>
        <dbReference type="Rhea" id="RHEA-COMP:10700"/>
        <dbReference type="ChEBI" id="CHEBI:15377"/>
        <dbReference type="ChEBI" id="CHEBI:29950"/>
        <dbReference type="ChEBI" id="CHEBI:50058"/>
        <dbReference type="ChEBI" id="CHEBI:57844"/>
        <dbReference type="ChEBI" id="CHEBI:58772"/>
        <dbReference type="EC" id="1.8.4.11"/>
    </reaction>
</comment>
<evidence type="ECO:0000259" key="8">
    <source>
        <dbReference type="Pfam" id="PF01625"/>
    </source>
</evidence>